<dbReference type="GeneTree" id="ENSGT00950000182978"/>
<dbReference type="GO" id="GO:0046872">
    <property type="term" value="F:metal ion binding"/>
    <property type="evidence" value="ECO:0007669"/>
    <property type="project" value="UniProtKB-KW"/>
</dbReference>
<comment type="similarity">
    <text evidence="2 15">Belongs to the HAD-like hydrolase superfamily. EYA family.</text>
</comment>
<evidence type="ECO:0000256" key="14">
    <source>
        <dbReference type="PIRSR" id="PIRSR628472-2"/>
    </source>
</evidence>
<evidence type="ECO:0000256" key="15">
    <source>
        <dbReference type="RuleBase" id="RU362036"/>
    </source>
</evidence>
<dbReference type="InterPro" id="IPR038102">
    <property type="entry name" value="EYA_dom_sf"/>
</dbReference>
<dbReference type="PANTHER" id="PTHR10190">
    <property type="entry name" value="EYES ABSENT"/>
    <property type="match status" value="1"/>
</dbReference>
<keyword evidence="4 14" id="KW-0479">Metal-binding</keyword>
<dbReference type="Proteomes" id="UP000007754">
    <property type="component" value="Chromosome 3"/>
</dbReference>
<dbReference type="NCBIfam" id="TIGR01658">
    <property type="entry name" value="EYA-cons_domain"/>
    <property type="match status" value="1"/>
</dbReference>
<evidence type="ECO:0000256" key="9">
    <source>
        <dbReference type="ARBA" id="ARBA00023159"/>
    </source>
</evidence>
<dbReference type="InterPro" id="IPR042577">
    <property type="entry name" value="EYA_dom_metazoan"/>
</dbReference>
<feature type="compositionally biased region" description="Polar residues" evidence="16">
    <location>
        <begin position="242"/>
        <end position="266"/>
    </location>
</feature>
<gene>
    <name evidence="17" type="primary">EYA4</name>
</gene>
<dbReference type="SFLD" id="SFLDS00003">
    <property type="entry name" value="Haloacid_Dehalogenase"/>
    <property type="match status" value="1"/>
</dbReference>
<dbReference type="EC" id="3.1.3.48" evidence="15"/>
<dbReference type="GO" id="GO:0005634">
    <property type="term" value="C:nucleus"/>
    <property type="evidence" value="ECO:0007669"/>
    <property type="project" value="UniProtKB-SubCell"/>
</dbReference>
<evidence type="ECO:0000256" key="10">
    <source>
        <dbReference type="ARBA" id="ARBA00023163"/>
    </source>
</evidence>
<evidence type="ECO:0000256" key="12">
    <source>
        <dbReference type="ARBA" id="ARBA00051722"/>
    </source>
</evidence>
<organism evidence="17 18">
    <name type="scientific">Taeniopygia guttata</name>
    <name type="common">Zebra finch</name>
    <name type="synonym">Poephila guttata</name>
    <dbReference type="NCBI Taxonomy" id="59729"/>
    <lineage>
        <taxon>Eukaryota</taxon>
        <taxon>Metazoa</taxon>
        <taxon>Chordata</taxon>
        <taxon>Craniata</taxon>
        <taxon>Vertebrata</taxon>
        <taxon>Euteleostomi</taxon>
        <taxon>Archelosauria</taxon>
        <taxon>Archosauria</taxon>
        <taxon>Dinosauria</taxon>
        <taxon>Saurischia</taxon>
        <taxon>Theropoda</taxon>
        <taxon>Coelurosauria</taxon>
        <taxon>Aves</taxon>
        <taxon>Neognathae</taxon>
        <taxon>Neoaves</taxon>
        <taxon>Telluraves</taxon>
        <taxon>Australaves</taxon>
        <taxon>Passeriformes</taxon>
        <taxon>Passeroidea</taxon>
        <taxon>Estrildidae</taxon>
        <taxon>Estrildinae</taxon>
        <taxon>Taeniopygia</taxon>
    </lineage>
</organism>
<comment type="catalytic activity">
    <reaction evidence="12 15">
        <text>O-phospho-L-tyrosyl-[protein] + H2O = L-tyrosyl-[protein] + phosphate</text>
        <dbReference type="Rhea" id="RHEA:10684"/>
        <dbReference type="Rhea" id="RHEA-COMP:10136"/>
        <dbReference type="Rhea" id="RHEA-COMP:20101"/>
        <dbReference type="ChEBI" id="CHEBI:15377"/>
        <dbReference type="ChEBI" id="CHEBI:43474"/>
        <dbReference type="ChEBI" id="CHEBI:46858"/>
        <dbReference type="ChEBI" id="CHEBI:61978"/>
        <dbReference type="EC" id="3.1.3.48"/>
    </reaction>
</comment>
<dbReference type="HOGENOM" id="CLU_021184_2_1_1"/>
<reference evidence="17 18" key="1">
    <citation type="journal article" date="2010" name="Nature">
        <title>The genome of a songbird.</title>
        <authorList>
            <person name="Warren W.C."/>
            <person name="Clayton D.F."/>
            <person name="Ellegren H."/>
            <person name="Arnold A.P."/>
            <person name="Hillier L.W."/>
            <person name="Kunstner A."/>
            <person name="Searle S."/>
            <person name="White S."/>
            <person name="Vilella A.J."/>
            <person name="Fairley S."/>
            <person name="Heger A."/>
            <person name="Kong L."/>
            <person name="Ponting C.P."/>
            <person name="Jarvis E.D."/>
            <person name="Mello C.V."/>
            <person name="Minx P."/>
            <person name="Lovell P."/>
            <person name="Velho T.A."/>
            <person name="Ferris M."/>
            <person name="Balakrishnan C.N."/>
            <person name="Sinha S."/>
            <person name="Blatti C."/>
            <person name="London S.E."/>
            <person name="Li Y."/>
            <person name="Lin Y.C."/>
            <person name="George J."/>
            <person name="Sweedler J."/>
            <person name="Southey B."/>
            <person name="Gunaratne P."/>
            <person name="Watson M."/>
            <person name="Nam K."/>
            <person name="Backstrom N."/>
            <person name="Smeds L."/>
            <person name="Nabholz B."/>
            <person name="Itoh Y."/>
            <person name="Whitney O."/>
            <person name="Pfenning A.R."/>
            <person name="Howard J."/>
            <person name="Volker M."/>
            <person name="Skinner B.M."/>
            <person name="Griffin D.K."/>
            <person name="Ye L."/>
            <person name="McLaren W.M."/>
            <person name="Flicek P."/>
            <person name="Quesada V."/>
            <person name="Velasco G."/>
            <person name="Lopez-Otin C."/>
            <person name="Puente X.S."/>
            <person name="Olender T."/>
            <person name="Lancet D."/>
            <person name="Smit A.F."/>
            <person name="Hubley R."/>
            <person name="Konkel M.K."/>
            <person name="Walker J.A."/>
            <person name="Batzer M.A."/>
            <person name="Gu W."/>
            <person name="Pollock D.D."/>
            <person name="Chen L."/>
            <person name="Cheng Z."/>
            <person name="Eichler E.E."/>
            <person name="Stapley J."/>
            <person name="Slate J."/>
            <person name="Ekblom R."/>
            <person name="Birkhead T."/>
            <person name="Burke T."/>
            <person name="Burt D."/>
            <person name="Scharff C."/>
            <person name="Adam I."/>
            <person name="Richard H."/>
            <person name="Sultan M."/>
            <person name="Soldatov A."/>
            <person name="Lehrach H."/>
            <person name="Edwards S.V."/>
            <person name="Yang S.P."/>
            <person name="Li X."/>
            <person name="Graves T."/>
            <person name="Fulton L."/>
            <person name="Nelson J."/>
            <person name="Chinwalla A."/>
            <person name="Hou S."/>
            <person name="Mardis E.R."/>
            <person name="Wilson R.K."/>
        </authorList>
    </citation>
    <scope>NUCLEOTIDE SEQUENCE [LARGE SCALE GENOMIC DNA]</scope>
</reference>
<feature type="region of interest" description="Disordered" evidence="16">
    <location>
        <begin position="242"/>
        <end position="316"/>
    </location>
</feature>
<feature type="active site" description="Proton donor" evidence="13">
    <location>
        <position position="325"/>
    </location>
</feature>
<evidence type="ECO:0000256" key="16">
    <source>
        <dbReference type="SAM" id="MobiDB-lite"/>
    </source>
</evidence>
<keyword evidence="7 15" id="KW-0904">Protein phosphatase</keyword>
<evidence type="ECO:0000256" key="7">
    <source>
        <dbReference type="ARBA" id="ARBA00022912"/>
    </source>
</evidence>
<keyword evidence="9" id="KW-0010">Activator</keyword>
<evidence type="ECO:0000256" key="13">
    <source>
        <dbReference type="PIRSR" id="PIRSR628472-1"/>
    </source>
</evidence>
<comment type="cofactor">
    <cofactor evidence="14 15">
        <name>Mg(2+)</name>
        <dbReference type="ChEBI" id="CHEBI:18420"/>
    </cofactor>
    <text evidence="14 15">Binds 1 Mg(2+) ion per subunit.</text>
</comment>
<dbReference type="SFLD" id="SFLDG01129">
    <property type="entry name" value="C1.5:_HAD__Beta-PGM__Phosphata"/>
    <property type="match status" value="1"/>
</dbReference>
<dbReference type="AlphaFoldDB" id="H0ZMV0"/>
<evidence type="ECO:0000256" key="1">
    <source>
        <dbReference type="ARBA" id="ARBA00004123"/>
    </source>
</evidence>
<dbReference type="GO" id="GO:2001240">
    <property type="term" value="P:negative regulation of extrinsic apoptotic signaling pathway in absence of ligand"/>
    <property type="evidence" value="ECO:0007669"/>
    <property type="project" value="TreeGrafter"/>
</dbReference>
<feature type="compositionally biased region" description="Polar residues" evidence="16">
    <location>
        <begin position="13"/>
        <end position="22"/>
    </location>
</feature>
<dbReference type="GO" id="GO:0045739">
    <property type="term" value="P:positive regulation of DNA repair"/>
    <property type="evidence" value="ECO:0007669"/>
    <property type="project" value="TreeGrafter"/>
</dbReference>
<evidence type="ECO:0000256" key="6">
    <source>
        <dbReference type="ARBA" id="ARBA00022842"/>
    </source>
</evidence>
<feature type="binding site" evidence="14">
    <location>
        <position position="323"/>
    </location>
    <ligand>
        <name>Mg(2+)</name>
        <dbReference type="ChEBI" id="CHEBI:18420"/>
    </ligand>
</feature>
<feature type="region of interest" description="Disordered" evidence="16">
    <location>
        <begin position="1"/>
        <end position="61"/>
    </location>
</feature>
<evidence type="ECO:0000256" key="2">
    <source>
        <dbReference type="ARBA" id="ARBA00010501"/>
    </source>
</evidence>
<evidence type="ECO:0000256" key="4">
    <source>
        <dbReference type="ARBA" id="ARBA00022723"/>
    </source>
</evidence>
<feature type="active site" description="Nucleophile" evidence="13">
    <location>
        <position position="323"/>
    </location>
</feature>
<reference evidence="17" key="2">
    <citation type="submission" date="2025-08" db="UniProtKB">
        <authorList>
            <consortium name="Ensembl"/>
        </authorList>
    </citation>
    <scope>IDENTIFICATION</scope>
</reference>
<dbReference type="STRING" id="59729.ENSTGUP00000022265"/>
<feature type="compositionally biased region" description="Polar residues" evidence="16">
    <location>
        <begin position="45"/>
        <end position="61"/>
    </location>
</feature>
<keyword evidence="10" id="KW-0804">Transcription</keyword>
<accession>H0ZMV0</accession>
<protein>
    <recommendedName>
        <fullName evidence="15">Eyes absent homolog</fullName>
        <ecNumber evidence="15">3.1.3.48</ecNumber>
    </recommendedName>
</protein>
<evidence type="ECO:0000256" key="11">
    <source>
        <dbReference type="ARBA" id="ARBA00023242"/>
    </source>
</evidence>
<dbReference type="GO" id="GO:0030154">
    <property type="term" value="P:cell differentiation"/>
    <property type="evidence" value="ECO:0007669"/>
    <property type="project" value="TreeGrafter"/>
</dbReference>
<feature type="compositionally biased region" description="Low complexity" evidence="16">
    <location>
        <begin position="27"/>
        <end position="43"/>
    </location>
</feature>
<dbReference type="InterPro" id="IPR028472">
    <property type="entry name" value="EYA"/>
</dbReference>
<keyword evidence="11" id="KW-0539">Nucleus</keyword>
<feature type="binding site" evidence="14">
    <location>
        <position position="325"/>
    </location>
    <ligand>
        <name>Mg(2+)</name>
        <dbReference type="ChEBI" id="CHEBI:18420"/>
    </ligand>
</feature>
<dbReference type="PANTHER" id="PTHR10190:SF17">
    <property type="entry name" value="EYES ABSENT HOMOLOG 4"/>
    <property type="match status" value="1"/>
</dbReference>
<dbReference type="CDD" id="cd02601">
    <property type="entry name" value="HAD_Eya"/>
    <property type="match status" value="1"/>
</dbReference>
<evidence type="ECO:0000256" key="3">
    <source>
        <dbReference type="ARBA" id="ARBA00022473"/>
    </source>
</evidence>
<dbReference type="FunFam" id="3.40.50.12350:FF:000001">
    <property type="entry name" value="Eyes absent homolog"/>
    <property type="match status" value="1"/>
</dbReference>
<comment type="subcellular location">
    <subcellularLocation>
        <location evidence="1">Nucleus</location>
    </subcellularLocation>
</comment>
<dbReference type="Pfam" id="PF00702">
    <property type="entry name" value="Hydrolase"/>
    <property type="match status" value="1"/>
</dbReference>
<dbReference type="GO" id="GO:0004725">
    <property type="term" value="F:protein tyrosine phosphatase activity"/>
    <property type="evidence" value="ECO:0007669"/>
    <property type="project" value="UniProtKB-EC"/>
</dbReference>
<keyword evidence="18" id="KW-1185">Reference proteome</keyword>
<feature type="binding site" evidence="14">
    <location>
        <position position="551"/>
    </location>
    <ligand>
        <name>Mg(2+)</name>
        <dbReference type="ChEBI" id="CHEBI:18420"/>
    </ligand>
</feature>
<dbReference type="Ensembl" id="ENSTGUT00000012055.2">
    <property type="protein sequence ID" value="ENSTGUP00000011924.1"/>
    <property type="gene ID" value="ENSTGUG00000011552.2"/>
</dbReference>
<sequence>MEMQDLASPHNLVGSSDASGSSKLDKSNLSSTSVTTNGTGVKTEPMNNSETATTTGDASLDTFTGSVITSSGYSPRSAHQYSPQIYPSKPYPHILSTPAAQTMSAYAGQTQYSGMQQPAVYTAYSQTGQPYSLPTYDLGVMLPGIKTESGLSQTQSPLQSGCLSYSPGFSTPQPGQTPYSYQMPGSSFTPSSTIYSNNSVSNSTNFSSSQQDYSSYTAFGQNQYAQYYSASTYGAYMTSNNTADGTSSSSTYQLQDSLPGLTSQPGTDLHSGEFDTVQSPSTPIKDLDERTCRSSGSKSRGRGRKNNPSPPPDSDLERVFVWDLDETIIVFHSLLTGSYAQKYGKDPPMAVTLGLRMEEMIFNLADTHLFFNDLEECDQVHIDDVSSDDNGQDLSTYSFATDGFHAAASSANLCLPTGVRGGVDWMRKLAFRYRRVKELYNTYKNNIGGLLGPAKRDAWLQLRAEIEALTDSWLTNALKSLSIISTRSNCVNVLVTTTQLIPALAKVLLYSLGGAFPIENIYSATKIGKESCFERIMQRFGRKVVYVVIGDGVEEEQAAKKHNMPFWRISSHSDLLALHQALELEYL</sequence>
<keyword evidence="6 14" id="KW-0460">Magnesium</keyword>
<proteinExistence type="inferred from homology"/>
<evidence type="ECO:0000313" key="18">
    <source>
        <dbReference type="Proteomes" id="UP000007754"/>
    </source>
</evidence>
<dbReference type="InterPro" id="IPR006545">
    <property type="entry name" value="EYA_dom"/>
</dbReference>
<reference evidence="17" key="3">
    <citation type="submission" date="2025-09" db="UniProtKB">
        <authorList>
            <consortium name="Ensembl"/>
        </authorList>
    </citation>
    <scope>IDENTIFICATION</scope>
</reference>
<feature type="region of interest" description="Disordered" evidence="16">
    <location>
        <begin position="150"/>
        <end position="177"/>
    </location>
</feature>
<dbReference type="Gene3D" id="3.40.50.12350">
    <property type="match status" value="1"/>
</dbReference>
<name>H0ZMV0_TAEGU</name>
<keyword evidence="3" id="KW-0217">Developmental protein</keyword>
<keyword evidence="8 15" id="KW-0805">Transcription regulation</keyword>
<evidence type="ECO:0000256" key="8">
    <source>
        <dbReference type="ARBA" id="ARBA00023015"/>
    </source>
</evidence>
<evidence type="ECO:0000313" key="17">
    <source>
        <dbReference type="Ensembl" id="ENSTGUP00000011924.1"/>
    </source>
</evidence>
<evidence type="ECO:0000256" key="5">
    <source>
        <dbReference type="ARBA" id="ARBA00022801"/>
    </source>
</evidence>
<keyword evidence="5 15" id="KW-0378">Hydrolase</keyword>